<evidence type="ECO:0008006" key="5">
    <source>
        <dbReference type="Google" id="ProtNLM"/>
    </source>
</evidence>
<evidence type="ECO:0000313" key="3">
    <source>
        <dbReference type="EMBL" id="GIG90802.1"/>
    </source>
</evidence>
<gene>
    <name evidence="3" type="ORF">Pen02_57380</name>
</gene>
<keyword evidence="4" id="KW-1185">Reference proteome</keyword>
<dbReference type="EMBL" id="BONW01000029">
    <property type="protein sequence ID" value="GIG90802.1"/>
    <property type="molecule type" value="Genomic_DNA"/>
</dbReference>
<organism evidence="3 4">
    <name type="scientific">Plantactinospora endophytica</name>
    <dbReference type="NCBI Taxonomy" id="673535"/>
    <lineage>
        <taxon>Bacteria</taxon>
        <taxon>Bacillati</taxon>
        <taxon>Actinomycetota</taxon>
        <taxon>Actinomycetes</taxon>
        <taxon>Micromonosporales</taxon>
        <taxon>Micromonosporaceae</taxon>
        <taxon>Plantactinospora</taxon>
    </lineage>
</organism>
<dbReference type="Gene3D" id="3.40.50.1110">
    <property type="entry name" value="SGNH hydrolase"/>
    <property type="match status" value="1"/>
</dbReference>
<dbReference type="RefSeq" id="WP_203869212.1">
    <property type="nucleotide sequence ID" value="NZ_BONW01000029.1"/>
</dbReference>
<dbReference type="InterPro" id="IPR036514">
    <property type="entry name" value="SGNH_hydro_sf"/>
</dbReference>
<evidence type="ECO:0000313" key="4">
    <source>
        <dbReference type="Proteomes" id="UP000646749"/>
    </source>
</evidence>
<feature type="region of interest" description="Disordered" evidence="1">
    <location>
        <begin position="471"/>
        <end position="492"/>
    </location>
</feature>
<protein>
    <recommendedName>
        <fullName evidence="5">SGNH hydrolase-type esterase domain-containing protein</fullName>
    </recommendedName>
</protein>
<dbReference type="Proteomes" id="UP000646749">
    <property type="component" value="Unassembled WGS sequence"/>
</dbReference>
<evidence type="ECO:0000256" key="1">
    <source>
        <dbReference type="SAM" id="MobiDB-lite"/>
    </source>
</evidence>
<comment type="caution">
    <text evidence="3">The sequence shown here is derived from an EMBL/GenBank/DDBJ whole genome shotgun (WGS) entry which is preliminary data.</text>
</comment>
<keyword evidence="2" id="KW-0732">Signal</keyword>
<dbReference type="SUPFAM" id="SSF52266">
    <property type="entry name" value="SGNH hydrolase"/>
    <property type="match status" value="1"/>
</dbReference>
<accession>A0ABQ4E7V5</accession>
<evidence type="ECO:0000256" key="2">
    <source>
        <dbReference type="SAM" id="SignalP"/>
    </source>
</evidence>
<feature type="chain" id="PRO_5046572955" description="SGNH hydrolase-type esterase domain-containing protein" evidence="2">
    <location>
        <begin position="38"/>
        <end position="612"/>
    </location>
</feature>
<feature type="signal peptide" evidence="2">
    <location>
        <begin position="1"/>
        <end position="37"/>
    </location>
</feature>
<proteinExistence type="predicted"/>
<name>A0ABQ4E7V5_9ACTN</name>
<reference evidence="3 4" key="1">
    <citation type="submission" date="2021-01" db="EMBL/GenBank/DDBJ databases">
        <title>Whole genome shotgun sequence of Plantactinospora endophytica NBRC 110450.</title>
        <authorList>
            <person name="Komaki H."/>
            <person name="Tamura T."/>
        </authorList>
    </citation>
    <scope>NUCLEOTIDE SEQUENCE [LARGE SCALE GENOMIC DNA]</scope>
    <source>
        <strain evidence="3 4">NBRC 110450</strain>
    </source>
</reference>
<sequence>MLLVSEARHRAVTSRLLVAVLVASGLGVLGAAPPVSAAPPTVPGCGGAGSTVLPAATPRITSVVGDSFSSGEGTGAYEPGEGYSTFWRHRSPYAPGALAWLYLETSNRQLAPSISVIDGQIDTEWGPDRLAFLASSGAQTKHLVLPQVDPDTGRPRNQPQADGIRQDSNVVIYGFGGNDAHYADILEVALASYIKAAATALLSGNLIRPWTNRQAADVRGAIARETANLPQVQQQVYGSLATTHASAPDAMIVVTLYPVGVKPSGNPQTPFLGGPALDAMHGYAVALNNTIRAAVNQYNTNHPNQPKIEIFDPNTAGSGGASVVAGHEAGQPDSYFNPWLADFGLLAGGEKLHAFQESHHPNRAGSVALGKAMASWLQAKCPGLWPKAPTFHQVVTKPQPGRSAPTPDQMHAAFFETMDDACDNNYSRWACRRWSGGGGGGPVPPGIAYPPPDSSLFELWLGMWVAESSITGSSDPTTTGTGDASTPGGNNPVTPVTPCCGRSVYFYQDDNGDWMMVEYGGDLTGNRYTLLPKNSVGGGSMTYRPPQQYSWMPGAYGVDWEGNFDNPYGYGPSEIYQYYDNNNEGSGGSGPLLCDNIWDPCTSVFHQKESLA</sequence>
<feature type="compositionally biased region" description="Low complexity" evidence="1">
    <location>
        <begin position="471"/>
        <end position="489"/>
    </location>
</feature>